<dbReference type="EMBL" id="JWTK01000004">
    <property type="protein sequence ID" value="OJH49007.1"/>
    <property type="molecule type" value="Genomic_DNA"/>
</dbReference>
<protein>
    <submittedName>
        <fullName evidence="1">Uncharacterized protein</fullName>
    </submittedName>
</protein>
<evidence type="ECO:0000313" key="1">
    <source>
        <dbReference type="EMBL" id="OJH49007.1"/>
    </source>
</evidence>
<reference evidence="1 2" key="1">
    <citation type="submission" date="2014-12" db="EMBL/GenBank/DDBJ databases">
        <title>The genome sequence of Methanohalophilus portucalensis strain FDF1.</title>
        <authorList>
            <person name="Lai M.-C."/>
            <person name="Lai S.-J."/>
        </authorList>
    </citation>
    <scope>NUCLEOTIDE SEQUENCE [LARGE SCALE GENOMIC DNA]</scope>
    <source>
        <strain evidence="1 2">FDF-1</strain>
    </source>
</reference>
<evidence type="ECO:0000313" key="2">
    <source>
        <dbReference type="Proteomes" id="UP000185713"/>
    </source>
</evidence>
<comment type="caution">
    <text evidence="1">The sequence shown here is derived from an EMBL/GenBank/DDBJ whole genome shotgun (WGS) entry which is preliminary data.</text>
</comment>
<accession>A0A1L9C3E6</accession>
<organism evidence="1 2">
    <name type="scientific">Methanohalophilus portucalensis FDF-1</name>
    <dbReference type="NCBI Taxonomy" id="523843"/>
    <lineage>
        <taxon>Archaea</taxon>
        <taxon>Methanobacteriati</taxon>
        <taxon>Methanobacteriota</taxon>
        <taxon>Stenosarchaea group</taxon>
        <taxon>Methanomicrobia</taxon>
        <taxon>Methanosarcinales</taxon>
        <taxon>Methanosarcinaceae</taxon>
        <taxon>Methanohalophilus</taxon>
    </lineage>
</organism>
<name>A0A1L9C3E6_9EURY</name>
<gene>
    <name evidence="1" type="ORF">MPF_1509</name>
</gene>
<dbReference type="Proteomes" id="UP000185713">
    <property type="component" value="Unassembled WGS sequence"/>
</dbReference>
<dbReference type="AlphaFoldDB" id="A0A1L9C3E6"/>
<sequence length="64" mass="7513">MMLVKQEVINMDFIFPKILILCSSIPRALKEKISQRMLIFIGRTEAQPKADLYITEKELEMNIE</sequence>
<proteinExistence type="predicted"/>